<name>A8GNT5_RICAH</name>
<proteinExistence type="predicted"/>
<organism evidence="1 2">
    <name type="scientific">Rickettsia akari (strain Hartford)</name>
    <dbReference type="NCBI Taxonomy" id="293614"/>
    <lineage>
        <taxon>Bacteria</taxon>
        <taxon>Pseudomonadati</taxon>
        <taxon>Pseudomonadota</taxon>
        <taxon>Alphaproteobacteria</taxon>
        <taxon>Rickettsiales</taxon>
        <taxon>Rickettsiaceae</taxon>
        <taxon>Rickettsieae</taxon>
        <taxon>Rickettsia</taxon>
        <taxon>spotted fever group</taxon>
    </lineage>
</organism>
<sequence length="74" mass="8539">MRDSDIEDDKKSVLEAIIKSLQDIKPNESYILLDLQHYKQIHLGNMMFSHFAFDSSIVDSLNISHISSRAVYII</sequence>
<accession>A8GNT5</accession>
<dbReference type="KEGG" id="rak:A1C_03935"/>
<dbReference type="Proteomes" id="UP000006830">
    <property type="component" value="Chromosome"/>
</dbReference>
<gene>
    <name evidence="1" type="ordered locus">A1C_03935</name>
</gene>
<dbReference type="RefSeq" id="WP_012149691.1">
    <property type="nucleotide sequence ID" value="NC_009881.1"/>
</dbReference>
<dbReference type="AlphaFoldDB" id="A8GNT5"/>
<dbReference type="EMBL" id="CP000847">
    <property type="protein sequence ID" value="ABV75060.1"/>
    <property type="molecule type" value="Genomic_DNA"/>
</dbReference>
<protein>
    <submittedName>
        <fullName evidence="1">Uncharacterized protein</fullName>
    </submittedName>
</protein>
<evidence type="ECO:0000313" key="1">
    <source>
        <dbReference type="EMBL" id="ABV75060.1"/>
    </source>
</evidence>
<dbReference type="STRING" id="293614.A1C_03935"/>
<keyword evidence="2" id="KW-1185">Reference proteome</keyword>
<dbReference type="HOGENOM" id="CLU_2685462_0_0_5"/>
<reference evidence="1" key="1">
    <citation type="submission" date="2007-09" db="EMBL/GenBank/DDBJ databases">
        <title>Complete Genome Sequence of Rickettsia akari.</title>
        <authorList>
            <person name="Madan A."/>
            <person name="Fahey J."/>
            <person name="Helton E."/>
            <person name="Ketteman M."/>
            <person name="Madan A."/>
            <person name="Rodrigues S."/>
            <person name="Sanchez A."/>
            <person name="Whiting M."/>
            <person name="Dasch G."/>
            <person name="Eremeeva M."/>
        </authorList>
    </citation>
    <scope>NUCLEOTIDE SEQUENCE</scope>
    <source>
        <strain evidence="1">Hartford</strain>
    </source>
</reference>
<evidence type="ECO:0000313" key="2">
    <source>
        <dbReference type="Proteomes" id="UP000006830"/>
    </source>
</evidence>